<dbReference type="Proteomes" id="UP000807371">
    <property type="component" value="Unassembled WGS sequence"/>
</dbReference>
<gene>
    <name evidence="3" type="ORF">IHE55_26600</name>
</gene>
<dbReference type="PANTHER" id="PTHR42659:SF1">
    <property type="entry name" value="OXIDOREDUCTASE"/>
    <property type="match status" value="1"/>
</dbReference>
<dbReference type="RefSeq" id="WP_197991358.1">
    <property type="nucleotide sequence ID" value="NZ_JACYXC010000001.1"/>
</dbReference>
<dbReference type="InterPro" id="IPR002346">
    <property type="entry name" value="Mopterin_DH_FAD-bd"/>
</dbReference>
<protein>
    <submittedName>
        <fullName evidence="3">Xanthine dehydrogenase family protein subunit M</fullName>
    </submittedName>
</protein>
<dbReference type="InterPro" id="IPR051312">
    <property type="entry name" value="Diverse_Substr_Oxidored"/>
</dbReference>
<dbReference type="EMBL" id="JACYXC010000001">
    <property type="protein sequence ID" value="MBH5338159.1"/>
    <property type="molecule type" value="Genomic_DNA"/>
</dbReference>
<accession>A0ABS0NSH4</accession>
<evidence type="ECO:0000259" key="2">
    <source>
        <dbReference type="PROSITE" id="PS51387"/>
    </source>
</evidence>
<dbReference type="InterPro" id="IPR005107">
    <property type="entry name" value="CO_DH_flav_C"/>
</dbReference>
<dbReference type="InterPro" id="IPR036318">
    <property type="entry name" value="FAD-bd_PCMH-like_sf"/>
</dbReference>
<dbReference type="InterPro" id="IPR016166">
    <property type="entry name" value="FAD-bd_PCMH"/>
</dbReference>
<reference evidence="3 4" key="1">
    <citation type="submission" date="2020-09" db="EMBL/GenBank/DDBJ databases">
        <title>Biosynthesis of the nuclear factor of activated T cells inhibitor NFAT-133 and its congeners in Streptomyces pactum.</title>
        <authorList>
            <person name="Zhou W."/>
            <person name="Posri P."/>
            <person name="Abugrain M.E."/>
            <person name="Weisberg A.J."/>
            <person name="Chang J.H."/>
            <person name="Mahmud T."/>
        </authorList>
    </citation>
    <scope>NUCLEOTIDE SEQUENCE [LARGE SCALE GENOMIC DNA]</scope>
    <source>
        <strain evidence="3 4">ATCC 27456</strain>
    </source>
</reference>
<dbReference type="Gene3D" id="3.30.43.10">
    <property type="entry name" value="Uridine Diphospho-n-acetylenolpyruvylglucosamine Reductase, domain 2"/>
    <property type="match status" value="1"/>
</dbReference>
<feature type="domain" description="FAD-binding PCMH-type" evidence="2">
    <location>
        <begin position="1"/>
        <end position="222"/>
    </location>
</feature>
<proteinExistence type="predicted"/>
<organism evidence="3 4">
    <name type="scientific">Streptomyces pactum</name>
    <dbReference type="NCBI Taxonomy" id="68249"/>
    <lineage>
        <taxon>Bacteria</taxon>
        <taxon>Bacillati</taxon>
        <taxon>Actinomycetota</taxon>
        <taxon>Actinomycetes</taxon>
        <taxon>Kitasatosporales</taxon>
        <taxon>Streptomycetaceae</taxon>
        <taxon>Streptomyces</taxon>
    </lineage>
</organism>
<name>A0ABS0NSH4_9ACTN</name>
<dbReference type="SMART" id="SM01092">
    <property type="entry name" value="CO_deh_flav_C"/>
    <property type="match status" value="1"/>
</dbReference>
<keyword evidence="4" id="KW-1185">Reference proteome</keyword>
<comment type="caution">
    <text evidence="3">The sequence shown here is derived from an EMBL/GenBank/DDBJ whole genome shotgun (WGS) entry which is preliminary data.</text>
</comment>
<dbReference type="PANTHER" id="PTHR42659">
    <property type="entry name" value="XANTHINE DEHYDROGENASE SUBUNIT C-RELATED"/>
    <property type="match status" value="1"/>
</dbReference>
<dbReference type="InterPro" id="IPR036683">
    <property type="entry name" value="CO_DH_flav_C_dom_sf"/>
</dbReference>
<keyword evidence="1" id="KW-0560">Oxidoreductase</keyword>
<dbReference type="SUPFAM" id="SSF55447">
    <property type="entry name" value="CO dehydrogenase flavoprotein C-terminal domain-like"/>
    <property type="match status" value="1"/>
</dbReference>
<evidence type="ECO:0000313" key="3">
    <source>
        <dbReference type="EMBL" id="MBH5338159.1"/>
    </source>
</evidence>
<dbReference type="SUPFAM" id="SSF56176">
    <property type="entry name" value="FAD-binding/transporter-associated domain-like"/>
    <property type="match status" value="1"/>
</dbReference>
<evidence type="ECO:0000256" key="1">
    <source>
        <dbReference type="ARBA" id="ARBA00023002"/>
    </source>
</evidence>
<dbReference type="Pfam" id="PF03450">
    <property type="entry name" value="CO_deh_flav_C"/>
    <property type="match status" value="1"/>
</dbReference>
<dbReference type="Gene3D" id="3.30.390.50">
    <property type="entry name" value="CO dehydrogenase flavoprotein, C-terminal domain"/>
    <property type="match status" value="1"/>
</dbReference>
<evidence type="ECO:0000313" key="4">
    <source>
        <dbReference type="Proteomes" id="UP000807371"/>
    </source>
</evidence>
<sequence>MRAFRYERARDPRAAVAALTATDGARYLGGGTNLVDLMKLGVEHPGLLVDVSGLPHGSVEPTPPGGLLIGAAVRNSDLAADQVVRDRYPVLSQALLSGASPQLRNAATIGGNLLQRTRCLYFQDVAKPCNKRLPGSGCPAREGVHRDLAVLGSSEHCVATHPSDMAVALAALDARVHVLGAAGPRTLAIDELYRLPGDRPDLDTVLEHGDLITHVELPEVPEARRSAYRKVRDRASYSFALVSVAAALQVAEGRVRRVRLAFGGVAHKPWRARIAERRLLGGPAGEPEFVAALDAELARAEPLRDNAFKVPMLRHVAVRVLAGLAAGRPGTAARPNGDGEDR</sequence>
<dbReference type="PROSITE" id="PS51387">
    <property type="entry name" value="FAD_PCMH"/>
    <property type="match status" value="1"/>
</dbReference>
<dbReference type="InterPro" id="IPR016169">
    <property type="entry name" value="FAD-bd_PCMH_sub2"/>
</dbReference>
<dbReference type="Pfam" id="PF00941">
    <property type="entry name" value="FAD_binding_5"/>
    <property type="match status" value="1"/>
</dbReference>
<dbReference type="Gene3D" id="3.30.465.10">
    <property type="match status" value="2"/>
</dbReference>
<dbReference type="InterPro" id="IPR016167">
    <property type="entry name" value="FAD-bd_PCMH_sub1"/>
</dbReference>